<protein>
    <submittedName>
        <fullName evidence="1">Uncharacterized protein</fullName>
    </submittedName>
</protein>
<dbReference type="OrthoDB" id="54440at2759"/>
<evidence type="ECO:0000313" key="1">
    <source>
        <dbReference type="EMBL" id="EJK70407.1"/>
    </source>
</evidence>
<proteinExistence type="predicted"/>
<dbReference type="EMBL" id="AGNL01008578">
    <property type="protein sequence ID" value="EJK70407.1"/>
    <property type="molecule type" value="Genomic_DNA"/>
</dbReference>
<name>K0TIM5_THAOC</name>
<sequence>KLVEDLTANGFELNPATATKASPAANHLSKIWDETEAIFLDEDRANTLHHATAQLGFLRARSRPDIDPAEAFLKTRVSKADEDDWADYLCRRPHYSSGGSTRYIASMRTAKVIRGPSCHWAGDQAASWKQKINVRSSTEDEMVGLRKRRLTNLSAKQFQAERTSES</sequence>
<feature type="non-terminal residue" evidence="1">
    <location>
        <position position="1"/>
    </location>
</feature>
<keyword evidence="2" id="KW-1185">Reference proteome</keyword>
<dbReference type="AlphaFoldDB" id="K0TIM5"/>
<gene>
    <name evidence="1" type="ORF">THAOC_08237</name>
</gene>
<reference evidence="1 2" key="1">
    <citation type="journal article" date="2012" name="Genome Biol.">
        <title>Genome and low-iron response of an oceanic diatom adapted to chronic iron limitation.</title>
        <authorList>
            <person name="Lommer M."/>
            <person name="Specht M."/>
            <person name="Roy A.S."/>
            <person name="Kraemer L."/>
            <person name="Andreson R."/>
            <person name="Gutowska M.A."/>
            <person name="Wolf J."/>
            <person name="Bergner S.V."/>
            <person name="Schilhabel M.B."/>
            <person name="Klostermeier U.C."/>
            <person name="Beiko R.G."/>
            <person name="Rosenstiel P."/>
            <person name="Hippler M."/>
            <person name="Laroche J."/>
        </authorList>
    </citation>
    <scope>NUCLEOTIDE SEQUENCE [LARGE SCALE GENOMIC DNA]</scope>
    <source>
        <strain evidence="1 2">CCMP1005</strain>
    </source>
</reference>
<comment type="caution">
    <text evidence="1">The sequence shown here is derived from an EMBL/GenBank/DDBJ whole genome shotgun (WGS) entry which is preliminary data.</text>
</comment>
<accession>K0TIM5</accession>
<evidence type="ECO:0000313" key="2">
    <source>
        <dbReference type="Proteomes" id="UP000266841"/>
    </source>
</evidence>
<dbReference type="Proteomes" id="UP000266841">
    <property type="component" value="Unassembled WGS sequence"/>
</dbReference>
<organism evidence="1 2">
    <name type="scientific">Thalassiosira oceanica</name>
    <name type="common">Marine diatom</name>
    <dbReference type="NCBI Taxonomy" id="159749"/>
    <lineage>
        <taxon>Eukaryota</taxon>
        <taxon>Sar</taxon>
        <taxon>Stramenopiles</taxon>
        <taxon>Ochrophyta</taxon>
        <taxon>Bacillariophyta</taxon>
        <taxon>Coscinodiscophyceae</taxon>
        <taxon>Thalassiosirophycidae</taxon>
        <taxon>Thalassiosirales</taxon>
        <taxon>Thalassiosiraceae</taxon>
        <taxon>Thalassiosira</taxon>
    </lineage>
</organism>